<dbReference type="OrthoDB" id="1876470at2759"/>
<feature type="region of interest" description="Disordered" evidence="3">
    <location>
        <begin position="299"/>
        <end position="319"/>
    </location>
</feature>
<accession>A0A9E7K5W8</accession>
<protein>
    <recommendedName>
        <fullName evidence="4">Transcription factor MYC/MYB N-terminal domain-containing protein</fullName>
    </recommendedName>
</protein>
<feature type="compositionally biased region" description="Basic residues" evidence="3">
    <location>
        <begin position="344"/>
        <end position="358"/>
    </location>
</feature>
<proteinExistence type="predicted"/>
<dbReference type="EMBL" id="CP097507">
    <property type="protein sequence ID" value="URE05122.1"/>
    <property type="molecule type" value="Genomic_DNA"/>
</dbReference>
<sequence>MINERPFNGGTAQSLGSNPSPPTYPEKPVHPQELPLGLRRVLEDLAKKLPTTQVSINMWDLQRGFYDRTGGNRRNWILAWEDGFCNFAASTCEQDRQTKGLHPDLFFKMSHEIYNYGEGLIGKVAADHSHKWVFNEPQDHDTSFLSTWSNAANSQPRTWEAHFQSGVQTIALIAVREGVVQLGSLTKVMEDLSFVMLLRKNFTFLESIPGVLLPHPSSSAFLGSIDGCGGGGGGGPQNWPVDTGVPFVPPAELYDVTPSMSSLESLLSMLPPVVPPPEMPVLMQKPSSGVMEAERVAKEEHGHRSGTLELDGQETPNSSPSFTYDSYMGIREPDSLKSAANKGPRIRSNSRRTVKKRHNREERQIDKEYDAVLVPSDGGCMSGTESDDSDWSIGWSEHLDPEFHSEKEVNDSFAVLVPCYGRRRLEQVVSSKKHVLGSVDLRDDGHYDGKRDIEQWLAEQLST</sequence>
<evidence type="ECO:0000256" key="3">
    <source>
        <dbReference type="SAM" id="MobiDB-lite"/>
    </source>
</evidence>
<reference evidence="5" key="1">
    <citation type="submission" date="2022-05" db="EMBL/GenBank/DDBJ databases">
        <title>The Musa troglodytarum L. genome provides insights into the mechanism of non-climacteric behaviour and enrichment of carotenoids.</title>
        <authorList>
            <person name="Wang J."/>
        </authorList>
    </citation>
    <scope>NUCLEOTIDE SEQUENCE</scope>
    <source>
        <tissue evidence="5">Leaf</tissue>
    </source>
</reference>
<dbReference type="AlphaFoldDB" id="A0A9E7K5W8"/>
<dbReference type="Pfam" id="PF14215">
    <property type="entry name" value="bHLH-MYC_N"/>
    <property type="match status" value="1"/>
</dbReference>
<dbReference type="PANTHER" id="PTHR46633">
    <property type="entry name" value="TRANSCRIPTION FACTOR MYC/MYB-RELATED"/>
    <property type="match status" value="1"/>
</dbReference>
<keyword evidence="1" id="KW-0805">Transcription regulation</keyword>
<keyword evidence="6" id="KW-1185">Reference proteome</keyword>
<evidence type="ECO:0000313" key="5">
    <source>
        <dbReference type="EMBL" id="URE05122.1"/>
    </source>
</evidence>
<dbReference type="InterPro" id="IPR025610">
    <property type="entry name" value="MYC/MYB_N"/>
</dbReference>
<dbReference type="Proteomes" id="UP001055439">
    <property type="component" value="Chromosome 5"/>
</dbReference>
<evidence type="ECO:0000256" key="2">
    <source>
        <dbReference type="ARBA" id="ARBA00023163"/>
    </source>
</evidence>
<dbReference type="PANTHER" id="PTHR46633:SF3">
    <property type="entry name" value="SERINE_THREONINE-PROTEIN KINASE WNK (WITH NO LYSINE)-LIKE PROTEIN"/>
    <property type="match status" value="1"/>
</dbReference>
<feature type="region of interest" description="Disordered" evidence="3">
    <location>
        <begin position="334"/>
        <end position="361"/>
    </location>
</feature>
<evidence type="ECO:0000259" key="4">
    <source>
        <dbReference type="Pfam" id="PF14215"/>
    </source>
</evidence>
<feature type="domain" description="Transcription factor MYC/MYB N-terminal" evidence="4">
    <location>
        <begin position="95"/>
        <end position="202"/>
    </location>
</feature>
<gene>
    <name evidence="5" type="ORF">MUK42_20620</name>
</gene>
<keyword evidence="2" id="KW-0804">Transcription</keyword>
<evidence type="ECO:0000256" key="1">
    <source>
        <dbReference type="ARBA" id="ARBA00023015"/>
    </source>
</evidence>
<evidence type="ECO:0000313" key="6">
    <source>
        <dbReference type="Proteomes" id="UP001055439"/>
    </source>
</evidence>
<organism evidence="5 6">
    <name type="scientific">Musa troglodytarum</name>
    <name type="common">fe'i banana</name>
    <dbReference type="NCBI Taxonomy" id="320322"/>
    <lineage>
        <taxon>Eukaryota</taxon>
        <taxon>Viridiplantae</taxon>
        <taxon>Streptophyta</taxon>
        <taxon>Embryophyta</taxon>
        <taxon>Tracheophyta</taxon>
        <taxon>Spermatophyta</taxon>
        <taxon>Magnoliopsida</taxon>
        <taxon>Liliopsida</taxon>
        <taxon>Zingiberales</taxon>
        <taxon>Musaceae</taxon>
        <taxon>Musa</taxon>
    </lineage>
</organism>
<feature type="region of interest" description="Disordered" evidence="3">
    <location>
        <begin position="1"/>
        <end position="31"/>
    </location>
</feature>
<name>A0A9E7K5W8_9LILI</name>